<keyword evidence="2" id="KW-0472">Membrane</keyword>
<comment type="caution">
    <text evidence="3">The sequence shown here is derived from an EMBL/GenBank/DDBJ whole genome shotgun (WGS) entry which is preliminary data.</text>
</comment>
<dbReference type="RefSeq" id="WP_134501171.1">
    <property type="nucleotide sequence ID" value="NZ_SOEY01000002.1"/>
</dbReference>
<feature type="transmembrane region" description="Helical" evidence="2">
    <location>
        <begin position="250"/>
        <end position="269"/>
    </location>
</feature>
<evidence type="ECO:0000313" key="4">
    <source>
        <dbReference type="Proteomes" id="UP000298173"/>
    </source>
</evidence>
<feature type="region of interest" description="Disordered" evidence="1">
    <location>
        <begin position="1"/>
        <end position="20"/>
    </location>
</feature>
<dbReference type="NCBIfam" id="TIGR01167">
    <property type="entry name" value="LPXTG_anchor"/>
    <property type="match status" value="1"/>
</dbReference>
<sequence length="279" mass="27508">MRLNHSAPGVADPTGRAGRTRGATLSGAAAALLLAFLPVVGGAGAPASARPMSARPVSSVALGVVVTAVQTDSGAVGDVQVSSDGVQFATGLPSGLFDSYGALIPNGSMRASLWIRNPSDQPAVVRVSLRSGAGATAGLNDYLTLRVSTLADPSVPAVSVAGDAECAVLAPVQSLAAGATLRADLTIGMMDVTGLTAQNESADLGIVIALRDAVAGPFSHSACDDDGLLVTVLGVSPAAPAALPGTGTDLPVPALLGGGLLLGLGAVLVRRRRPDRSEP</sequence>
<proteinExistence type="predicted"/>
<dbReference type="AlphaFoldDB" id="A0A4R8V5W4"/>
<evidence type="ECO:0000313" key="3">
    <source>
        <dbReference type="EMBL" id="TFB77364.1"/>
    </source>
</evidence>
<keyword evidence="4" id="KW-1185">Reference proteome</keyword>
<evidence type="ECO:0000256" key="1">
    <source>
        <dbReference type="SAM" id="MobiDB-lite"/>
    </source>
</evidence>
<organism evidence="3 4">
    <name type="scientific">Cryobacterium glaciale</name>
    <dbReference type="NCBI Taxonomy" id="1259145"/>
    <lineage>
        <taxon>Bacteria</taxon>
        <taxon>Bacillati</taxon>
        <taxon>Actinomycetota</taxon>
        <taxon>Actinomycetes</taxon>
        <taxon>Micrococcales</taxon>
        <taxon>Microbacteriaceae</taxon>
        <taxon>Cryobacterium</taxon>
    </lineage>
</organism>
<keyword evidence="2" id="KW-0812">Transmembrane</keyword>
<reference evidence="3 4" key="1">
    <citation type="submission" date="2019-03" db="EMBL/GenBank/DDBJ databases">
        <title>Genomics of glacier-inhabiting Cryobacterium strains.</title>
        <authorList>
            <person name="Liu Q."/>
            <person name="Xin Y.-H."/>
        </authorList>
    </citation>
    <scope>NUCLEOTIDE SEQUENCE [LARGE SCALE GENOMIC DNA]</scope>
    <source>
        <strain evidence="3 4">HLT2-23</strain>
    </source>
</reference>
<protein>
    <submittedName>
        <fullName evidence="3">LPXTG cell wall anchor domain-containing protein</fullName>
    </submittedName>
</protein>
<accession>A0A4R8V5W4</accession>
<keyword evidence="2" id="KW-1133">Transmembrane helix</keyword>
<dbReference type="EMBL" id="SOEY01000002">
    <property type="protein sequence ID" value="TFB77364.1"/>
    <property type="molecule type" value="Genomic_DNA"/>
</dbReference>
<name>A0A4R8V5W4_9MICO</name>
<dbReference type="Proteomes" id="UP000298173">
    <property type="component" value="Unassembled WGS sequence"/>
</dbReference>
<gene>
    <name evidence="3" type="ORF">E3O06_01030</name>
</gene>
<evidence type="ECO:0000256" key="2">
    <source>
        <dbReference type="SAM" id="Phobius"/>
    </source>
</evidence>
<dbReference type="OrthoDB" id="5125365at2"/>